<dbReference type="EMBL" id="BFAD01000005">
    <property type="protein sequence ID" value="GBE83457.1"/>
    <property type="molecule type" value="Genomic_DNA"/>
</dbReference>
<dbReference type="STRING" id="139825.A0A401GMK4"/>
<accession>A0A401GMK4</accession>
<dbReference type="RefSeq" id="XP_027614370.1">
    <property type="nucleotide sequence ID" value="XM_027758569.1"/>
</dbReference>
<evidence type="ECO:0000313" key="1">
    <source>
        <dbReference type="EMBL" id="GBE83457.1"/>
    </source>
</evidence>
<dbReference type="Proteomes" id="UP000287166">
    <property type="component" value="Unassembled WGS sequence"/>
</dbReference>
<reference evidence="1 2" key="1">
    <citation type="journal article" date="2018" name="Sci. Rep.">
        <title>Genome sequence of the cauliflower mushroom Sparassis crispa (Hanabiratake) and its association with beneficial usage.</title>
        <authorList>
            <person name="Kiyama R."/>
            <person name="Furutani Y."/>
            <person name="Kawaguchi K."/>
            <person name="Nakanishi T."/>
        </authorList>
    </citation>
    <scope>NUCLEOTIDE SEQUENCE [LARGE SCALE GENOMIC DNA]</scope>
</reference>
<name>A0A401GMK4_9APHY</name>
<keyword evidence="2" id="KW-1185">Reference proteome</keyword>
<organism evidence="1 2">
    <name type="scientific">Sparassis crispa</name>
    <dbReference type="NCBI Taxonomy" id="139825"/>
    <lineage>
        <taxon>Eukaryota</taxon>
        <taxon>Fungi</taxon>
        <taxon>Dikarya</taxon>
        <taxon>Basidiomycota</taxon>
        <taxon>Agaricomycotina</taxon>
        <taxon>Agaricomycetes</taxon>
        <taxon>Polyporales</taxon>
        <taxon>Sparassidaceae</taxon>
        <taxon>Sparassis</taxon>
    </lineage>
</organism>
<comment type="caution">
    <text evidence="1">The sequence shown here is derived from an EMBL/GenBank/DDBJ whole genome shotgun (WGS) entry which is preliminary data.</text>
</comment>
<sequence>MTHNATIHDLPDDVLLLIFKAVYSMSRKYPGRDNRSVSIFEADKDDVIWQDEAVTSPSNLFPDSLVPVSRLWKDTLSSVSDFWTRLTIFVDRRPTPLSAIISRLALSGERVLEITLTRRQGSWSGTDLSEQARVNAAIALLSVHMSRWKTLRLDVLHSSSVLRPHVAMHGDAANLVDLRLHSRLKDAPLLAYWSPLVIQATDDSIACLRRTSSRPIAGSISKPDHRLPSLRIDVTSINSFALPGCQSCSWTASSFLLRILTRQSRGCPSGN</sequence>
<dbReference type="OrthoDB" id="2799175at2759"/>
<evidence type="ECO:0000313" key="2">
    <source>
        <dbReference type="Proteomes" id="UP000287166"/>
    </source>
</evidence>
<dbReference type="AlphaFoldDB" id="A0A401GMK4"/>
<proteinExistence type="predicted"/>
<dbReference type="GeneID" id="38780374"/>
<dbReference type="InParanoid" id="A0A401GMK4"/>
<gene>
    <name evidence="1" type="ORF">SCP_0505060</name>
</gene>
<protein>
    <submittedName>
        <fullName evidence="1">Uncharacterized protein</fullName>
    </submittedName>
</protein>